<feature type="non-terminal residue" evidence="2">
    <location>
        <position position="26"/>
    </location>
</feature>
<comment type="caution">
    <text evidence="2">The sequence shown here is derived from an EMBL/GenBank/DDBJ whole genome shotgun (WGS) entry which is preliminary data.</text>
</comment>
<evidence type="ECO:0000313" key="2">
    <source>
        <dbReference type="EMBL" id="OMO50613.1"/>
    </source>
</evidence>
<accession>A0A1R3FXQ3</accession>
<organism evidence="2 3">
    <name type="scientific">Corchorus capsularis</name>
    <name type="common">Jute</name>
    <dbReference type="NCBI Taxonomy" id="210143"/>
    <lineage>
        <taxon>Eukaryota</taxon>
        <taxon>Viridiplantae</taxon>
        <taxon>Streptophyta</taxon>
        <taxon>Embryophyta</taxon>
        <taxon>Tracheophyta</taxon>
        <taxon>Spermatophyta</taxon>
        <taxon>Magnoliopsida</taxon>
        <taxon>eudicotyledons</taxon>
        <taxon>Gunneridae</taxon>
        <taxon>Pentapetalae</taxon>
        <taxon>rosids</taxon>
        <taxon>malvids</taxon>
        <taxon>Malvales</taxon>
        <taxon>Malvaceae</taxon>
        <taxon>Grewioideae</taxon>
        <taxon>Apeibeae</taxon>
        <taxon>Corchorus</taxon>
    </lineage>
</organism>
<reference evidence="2 3" key="1">
    <citation type="submission" date="2013-09" db="EMBL/GenBank/DDBJ databases">
        <title>Corchorus capsularis genome sequencing.</title>
        <authorList>
            <person name="Alam M."/>
            <person name="Haque M.S."/>
            <person name="Islam M.S."/>
            <person name="Emdad E.M."/>
            <person name="Islam M.M."/>
            <person name="Ahmed B."/>
            <person name="Halim A."/>
            <person name="Hossen Q.M.M."/>
            <person name="Hossain M.Z."/>
            <person name="Ahmed R."/>
            <person name="Khan M.M."/>
            <person name="Islam R."/>
            <person name="Rashid M.M."/>
            <person name="Khan S.A."/>
            <person name="Rahman M.S."/>
            <person name="Alam M."/>
        </authorList>
    </citation>
    <scope>NUCLEOTIDE SEQUENCE [LARGE SCALE GENOMIC DNA]</scope>
    <source>
        <strain evidence="3">cv. CVL-1</strain>
        <tissue evidence="2">Whole seedling</tissue>
    </source>
</reference>
<protein>
    <submittedName>
        <fullName evidence="2">Uncharacterized protein</fullName>
    </submittedName>
</protein>
<dbReference type="AlphaFoldDB" id="A0A1R3FXQ3"/>
<feature type="region of interest" description="Disordered" evidence="1">
    <location>
        <begin position="1"/>
        <end position="26"/>
    </location>
</feature>
<dbReference type="Proteomes" id="UP000188268">
    <property type="component" value="Unassembled WGS sequence"/>
</dbReference>
<evidence type="ECO:0000313" key="3">
    <source>
        <dbReference type="Proteomes" id="UP000188268"/>
    </source>
</evidence>
<dbReference type="Gramene" id="OMO50613">
    <property type="protein sequence ID" value="OMO50613"/>
    <property type="gene ID" value="CCACVL1_30345"/>
</dbReference>
<gene>
    <name evidence="2" type="ORF">CCACVL1_30345</name>
</gene>
<name>A0A1R3FXQ3_COCAP</name>
<proteinExistence type="predicted"/>
<keyword evidence="3" id="KW-1185">Reference proteome</keyword>
<sequence>MGWVYRLNRPLPKQPARQGSVVRGSS</sequence>
<dbReference type="EMBL" id="AWWV01016090">
    <property type="protein sequence ID" value="OMO50613.1"/>
    <property type="molecule type" value="Genomic_DNA"/>
</dbReference>
<evidence type="ECO:0000256" key="1">
    <source>
        <dbReference type="SAM" id="MobiDB-lite"/>
    </source>
</evidence>